<dbReference type="InterPro" id="IPR053153">
    <property type="entry name" value="APC_K+_Transporter"/>
</dbReference>
<feature type="transmembrane region" description="Helical" evidence="5">
    <location>
        <begin position="198"/>
        <end position="223"/>
    </location>
</feature>
<gene>
    <name evidence="6" type="ORF">LVJ94_08740</name>
</gene>
<feature type="transmembrane region" description="Helical" evidence="5">
    <location>
        <begin position="168"/>
        <end position="186"/>
    </location>
</feature>
<evidence type="ECO:0000256" key="3">
    <source>
        <dbReference type="ARBA" id="ARBA00022989"/>
    </source>
</evidence>
<keyword evidence="3 5" id="KW-1133">Transmembrane helix</keyword>
<reference evidence="6" key="1">
    <citation type="submission" date="2021-12" db="EMBL/GenBank/DDBJ databases">
        <title>Discovery of the Pendulisporaceae a myxobacterial family with distinct sporulation behavior and unique specialized metabolism.</title>
        <authorList>
            <person name="Garcia R."/>
            <person name="Popoff A."/>
            <person name="Bader C.D."/>
            <person name="Loehr J."/>
            <person name="Walesch S."/>
            <person name="Walt C."/>
            <person name="Boldt J."/>
            <person name="Bunk B."/>
            <person name="Haeckl F.J.F.P.J."/>
            <person name="Gunesch A.P."/>
            <person name="Birkelbach J."/>
            <person name="Nuebel U."/>
            <person name="Pietschmann T."/>
            <person name="Bach T."/>
            <person name="Mueller R."/>
        </authorList>
    </citation>
    <scope>NUCLEOTIDE SEQUENCE</scope>
    <source>
        <strain evidence="6">MSr11367</strain>
    </source>
</reference>
<dbReference type="InterPro" id="IPR002293">
    <property type="entry name" value="AA/rel_permease1"/>
</dbReference>
<organism evidence="6 7">
    <name type="scientific">Pendulispora rubella</name>
    <dbReference type="NCBI Taxonomy" id="2741070"/>
    <lineage>
        <taxon>Bacteria</taxon>
        <taxon>Pseudomonadati</taxon>
        <taxon>Myxococcota</taxon>
        <taxon>Myxococcia</taxon>
        <taxon>Myxococcales</taxon>
        <taxon>Sorangiineae</taxon>
        <taxon>Pendulisporaceae</taxon>
        <taxon>Pendulispora</taxon>
    </lineage>
</organism>
<dbReference type="Proteomes" id="UP001374803">
    <property type="component" value="Chromosome"/>
</dbReference>
<evidence type="ECO:0000256" key="4">
    <source>
        <dbReference type="ARBA" id="ARBA00023136"/>
    </source>
</evidence>
<dbReference type="Gene3D" id="1.20.1740.10">
    <property type="entry name" value="Amino acid/polyamine transporter I"/>
    <property type="match status" value="1"/>
</dbReference>
<proteinExistence type="predicted"/>
<dbReference type="PANTHER" id="PTHR47704:SF1">
    <property type="entry name" value="POTASSIUM TRANSPORTER KIMA"/>
    <property type="match status" value="1"/>
</dbReference>
<evidence type="ECO:0000256" key="1">
    <source>
        <dbReference type="ARBA" id="ARBA00004141"/>
    </source>
</evidence>
<feature type="transmembrane region" description="Helical" evidence="5">
    <location>
        <begin position="130"/>
        <end position="148"/>
    </location>
</feature>
<feature type="transmembrane region" description="Helical" evidence="5">
    <location>
        <begin position="283"/>
        <end position="305"/>
    </location>
</feature>
<keyword evidence="2 5" id="KW-0812">Transmembrane</keyword>
<dbReference type="Pfam" id="PF13520">
    <property type="entry name" value="AA_permease_2"/>
    <property type="match status" value="1"/>
</dbReference>
<protein>
    <submittedName>
        <fullName evidence="6">APC family permease</fullName>
    </submittedName>
</protein>
<feature type="transmembrane region" description="Helical" evidence="5">
    <location>
        <begin position="408"/>
        <end position="431"/>
    </location>
</feature>
<feature type="transmembrane region" description="Helical" evidence="5">
    <location>
        <begin position="468"/>
        <end position="486"/>
    </location>
</feature>
<keyword evidence="4 5" id="KW-0472">Membrane</keyword>
<name>A0ABZ2L8X3_9BACT</name>
<dbReference type="RefSeq" id="WP_394836981.1">
    <property type="nucleotide sequence ID" value="NZ_CP089929.1"/>
</dbReference>
<accession>A0ABZ2L8X3</accession>
<sequence length="655" mass="69411">MRSSAHAVISRESSPKIVTIAEKVPPGPSKSTLADVIFGRRLATAEEDEQKIGPVAGVPVLGLDALSSAAYGPEAALTLLLPLGALGLSYIVPLSGIIVAVLLVVYFSYRQTIAAYPNGGGSYTVAKENLGQGAALVAGAALALDYVLNVAVGISAGVGALVSAVPALLPHTLLLCLAILVLLTLVNLRGTRESGLTFLLPTYLFVASLAGILVYGGLRVFAAGGHPVPVEASPVLPVSTETVSLWLVVRAFASGCTAMTGVEAVSNGVPLFRRPTIPNAQRTLTVIIAILVGLLGGIALLARAYGIGATPPGEHGYQSVLSQLACAVIGRGPLYYITMGSVVAVLALSANTSFADFPRLCRVLALDRFLPDTFATRGRRLVFSYGVVVLAVVSGFLLVAFGGVTDRLIPLFAIGAFLAFTISQAGMVAHWRRAGGTGARRSLWINALGATATGITLVVVIVSKFADGAWIAVVVVPLAVFAFARIHRHYRYVGNEVKESRPLDLSRAASPLVVVPVQAWNKLTSRGLRFAIELSPDVRALHIVTQETEDGAPCELARTWETLVVDPARAAGLKAPRLVVRKSTFRQFFAPLIEYIEQLRDEHPDRDVVVIVPDLVVRRWYHALLHNNRGIILKGLLRLRGGPRVVVVNTPFYLT</sequence>
<feature type="transmembrane region" description="Helical" evidence="5">
    <location>
        <begin position="443"/>
        <end position="462"/>
    </location>
</feature>
<feature type="transmembrane region" description="Helical" evidence="5">
    <location>
        <begin position="334"/>
        <end position="354"/>
    </location>
</feature>
<comment type="subcellular location">
    <subcellularLocation>
        <location evidence="1">Membrane</location>
        <topology evidence="1">Multi-pass membrane protein</topology>
    </subcellularLocation>
</comment>
<keyword evidence="7" id="KW-1185">Reference proteome</keyword>
<evidence type="ECO:0000313" key="7">
    <source>
        <dbReference type="Proteomes" id="UP001374803"/>
    </source>
</evidence>
<feature type="transmembrane region" description="Helical" evidence="5">
    <location>
        <begin position="243"/>
        <end position="262"/>
    </location>
</feature>
<evidence type="ECO:0000256" key="5">
    <source>
        <dbReference type="SAM" id="Phobius"/>
    </source>
</evidence>
<evidence type="ECO:0000256" key="2">
    <source>
        <dbReference type="ARBA" id="ARBA00022692"/>
    </source>
</evidence>
<feature type="transmembrane region" description="Helical" evidence="5">
    <location>
        <begin position="87"/>
        <end position="109"/>
    </location>
</feature>
<dbReference type="EMBL" id="CP089983">
    <property type="protein sequence ID" value="WXB07323.1"/>
    <property type="molecule type" value="Genomic_DNA"/>
</dbReference>
<dbReference type="PANTHER" id="PTHR47704">
    <property type="entry name" value="POTASSIUM TRANSPORTER KIMA"/>
    <property type="match status" value="1"/>
</dbReference>
<evidence type="ECO:0000313" key="6">
    <source>
        <dbReference type="EMBL" id="WXB07323.1"/>
    </source>
</evidence>
<feature type="transmembrane region" description="Helical" evidence="5">
    <location>
        <begin position="382"/>
        <end position="402"/>
    </location>
</feature>